<dbReference type="PANTHER" id="PTHR12758">
    <property type="entry name" value="APOPTOSIS INHIBITOR 5-RELATED"/>
    <property type="match status" value="1"/>
</dbReference>
<gene>
    <name evidence="2" type="ordered locus">AXX17_At3g20740</name>
</gene>
<name>A0A178V9E9_ARATH</name>
<comment type="caution">
    <text evidence="2">The sequence shown here is derived from an EMBL/GenBank/DDBJ whole genome shotgun (WGS) entry which is preliminary data.</text>
</comment>
<proteinExistence type="predicted"/>
<dbReference type="PANTHER" id="PTHR12758:SF19">
    <property type="entry name" value="APOPTOSIS INHIBITOR 5"/>
    <property type="match status" value="1"/>
</dbReference>
<sequence length="89" mass="10114">MAHKVPEATNSLCGYKVVPTQPSDRIGDDFSKLYKESTERLINLEDLIKASVEQLVQEMSDHDKAYLLFDSTSGDDKANIVYEEARYKN</sequence>
<reference evidence="3" key="1">
    <citation type="journal article" date="2016" name="Proc. Natl. Acad. Sci. U.S.A.">
        <title>Chromosome-level assembly of Arabidopsis thaliana Ler reveals the extent of translocation and inversion polymorphisms.</title>
        <authorList>
            <person name="Zapata L."/>
            <person name="Ding J."/>
            <person name="Willing E.M."/>
            <person name="Hartwig B."/>
            <person name="Bezdan D."/>
            <person name="Jiao W.B."/>
            <person name="Patel V."/>
            <person name="Velikkakam James G."/>
            <person name="Koornneef M."/>
            <person name="Ossowski S."/>
            <person name="Schneeberger K."/>
        </authorList>
    </citation>
    <scope>NUCLEOTIDE SEQUENCE [LARGE SCALE GENOMIC DNA]</scope>
    <source>
        <strain evidence="3">cv. Landsberg erecta</strain>
    </source>
</reference>
<evidence type="ECO:0000313" key="3">
    <source>
        <dbReference type="Proteomes" id="UP000078284"/>
    </source>
</evidence>
<dbReference type="Proteomes" id="UP000078284">
    <property type="component" value="Chromosome 3"/>
</dbReference>
<dbReference type="AlphaFoldDB" id="A0A178V9E9"/>
<protein>
    <submittedName>
        <fullName evidence="2">Uncharacterized protein</fullName>
    </submittedName>
</protein>
<evidence type="ECO:0000313" key="2">
    <source>
        <dbReference type="EMBL" id="OAP02298.1"/>
    </source>
</evidence>
<dbReference type="EMBL" id="LUHQ01000003">
    <property type="protein sequence ID" value="OAP02298.1"/>
    <property type="molecule type" value="Genomic_DNA"/>
</dbReference>
<organism evidence="2 3">
    <name type="scientific">Arabidopsis thaliana</name>
    <name type="common">Mouse-ear cress</name>
    <dbReference type="NCBI Taxonomy" id="3702"/>
    <lineage>
        <taxon>Eukaryota</taxon>
        <taxon>Viridiplantae</taxon>
        <taxon>Streptophyta</taxon>
        <taxon>Embryophyta</taxon>
        <taxon>Tracheophyta</taxon>
        <taxon>Spermatophyta</taxon>
        <taxon>Magnoliopsida</taxon>
        <taxon>eudicotyledons</taxon>
        <taxon>Gunneridae</taxon>
        <taxon>Pentapetalae</taxon>
        <taxon>rosids</taxon>
        <taxon>malvids</taxon>
        <taxon>Brassicales</taxon>
        <taxon>Brassicaceae</taxon>
        <taxon>Camelineae</taxon>
        <taxon>Arabidopsis</taxon>
    </lineage>
</organism>
<accession>A0A178V9E9</accession>
<evidence type="ECO:0000256" key="1">
    <source>
        <dbReference type="ARBA" id="ARBA00022703"/>
    </source>
</evidence>
<dbReference type="InterPro" id="IPR008383">
    <property type="entry name" value="API5"/>
</dbReference>
<dbReference type="Pfam" id="PF05918">
    <property type="entry name" value="API5"/>
    <property type="match status" value="1"/>
</dbReference>
<keyword evidence="1" id="KW-0053">Apoptosis</keyword>